<reference evidence="1 3" key="2">
    <citation type="submission" date="2020-08" db="EMBL/GenBank/DDBJ databases">
        <title>Genomic Encyclopedia of Type Strains, Phase IV (KMG-IV): sequencing the most valuable type-strain genomes for metagenomic binning, comparative biology and taxonomic classification.</title>
        <authorList>
            <person name="Goeker M."/>
        </authorList>
    </citation>
    <scope>NUCLEOTIDE SEQUENCE [LARGE SCALE GENOMIC DNA]</scope>
    <source>
        <strain evidence="1 3">DSM 103679</strain>
    </source>
</reference>
<dbReference type="Proteomes" id="UP000593591">
    <property type="component" value="Chromosome"/>
</dbReference>
<reference evidence="2 4" key="1">
    <citation type="submission" date="2018-08" db="EMBL/GenBank/DDBJ databases">
        <title>The first complete genome of Treponema rectale (CHPAT), a commensal spirochete of the bovine rectum.</title>
        <authorList>
            <person name="Staton G.J."/>
            <person name="Clegg S.R."/>
            <person name="Carter S.D."/>
            <person name="Radford A.D."/>
            <person name="Darby A."/>
            <person name="Hall N."/>
            <person name="Birtles R.J."/>
            <person name="Evans N.J."/>
        </authorList>
    </citation>
    <scope>NUCLEOTIDE SEQUENCE [LARGE SCALE GENOMIC DNA]</scope>
    <source>
        <strain evidence="2 4">CHPA</strain>
    </source>
</reference>
<sequence length="180" mass="22028">MENKFDYFLEFDDSEKAKEIYARFGLCVYTFQVLEHQLMNMLLIKAKSEKIDMSSKEYDDIFYSYSDKTMGKLIEKVVQLYDIPDIKRQELWNIHQKRNYYVHHYFKDHSAHFFSEKKQIKMLEEIITTTEETMSFDTFLENLTQPIMDKMNINQEYFDYWYKQMIHGEDINSLKFTKTK</sequence>
<evidence type="ECO:0000313" key="3">
    <source>
        <dbReference type="Proteomes" id="UP000578697"/>
    </source>
</evidence>
<gene>
    <name evidence="2" type="ORF">DYE49_11805</name>
    <name evidence="1" type="ORF">HNP77_001364</name>
</gene>
<proteinExistence type="predicted"/>
<keyword evidence="3" id="KW-1185">Reference proteome</keyword>
<name>A0A840SE11_9SPIR</name>
<accession>A0A840SE11</accession>
<protein>
    <submittedName>
        <fullName evidence="1">Uncharacterized protein</fullName>
    </submittedName>
</protein>
<dbReference type="EMBL" id="JACHFR010000002">
    <property type="protein sequence ID" value="MBB5218995.1"/>
    <property type="molecule type" value="Genomic_DNA"/>
</dbReference>
<organism evidence="1 3">
    <name type="scientific">Treponema rectale</name>
    <dbReference type="NCBI Taxonomy" id="744512"/>
    <lineage>
        <taxon>Bacteria</taxon>
        <taxon>Pseudomonadati</taxon>
        <taxon>Spirochaetota</taxon>
        <taxon>Spirochaetia</taxon>
        <taxon>Spirochaetales</taxon>
        <taxon>Treponemataceae</taxon>
        <taxon>Treponema</taxon>
    </lineage>
</organism>
<dbReference type="AlphaFoldDB" id="A0A840SE11"/>
<evidence type="ECO:0000313" key="4">
    <source>
        <dbReference type="Proteomes" id="UP000593591"/>
    </source>
</evidence>
<dbReference type="Proteomes" id="UP000578697">
    <property type="component" value="Unassembled WGS sequence"/>
</dbReference>
<dbReference type="RefSeq" id="WP_184652432.1">
    <property type="nucleotide sequence ID" value="NZ_JACHFR010000002.1"/>
</dbReference>
<evidence type="ECO:0000313" key="1">
    <source>
        <dbReference type="EMBL" id="MBB5218995.1"/>
    </source>
</evidence>
<evidence type="ECO:0000313" key="2">
    <source>
        <dbReference type="EMBL" id="QOS41093.1"/>
    </source>
</evidence>
<dbReference type="KEGG" id="trc:DYE49_11805"/>
<dbReference type="EMBL" id="CP031517">
    <property type="protein sequence ID" value="QOS41093.1"/>
    <property type="molecule type" value="Genomic_DNA"/>
</dbReference>